<dbReference type="InterPro" id="IPR035959">
    <property type="entry name" value="RutC-like_sf"/>
</dbReference>
<organism evidence="1 2">
    <name type="scientific">Pseudonocardia asaccharolytica DSM 44247 = NBRC 16224</name>
    <dbReference type="NCBI Taxonomy" id="1123024"/>
    <lineage>
        <taxon>Bacteria</taxon>
        <taxon>Bacillati</taxon>
        <taxon>Actinomycetota</taxon>
        <taxon>Actinomycetes</taxon>
        <taxon>Pseudonocardiales</taxon>
        <taxon>Pseudonocardiaceae</taxon>
        <taxon>Pseudonocardia</taxon>
    </lineage>
</organism>
<proteinExistence type="predicted"/>
<dbReference type="CDD" id="cd00448">
    <property type="entry name" value="YjgF_YER057c_UK114_family"/>
    <property type="match status" value="1"/>
</dbReference>
<dbReference type="PANTHER" id="PTHR11803">
    <property type="entry name" value="2-IMINOBUTANOATE/2-IMINOPROPANOATE DEAMINASE RIDA"/>
    <property type="match status" value="1"/>
</dbReference>
<dbReference type="RefSeq" id="WP_028928629.1">
    <property type="nucleotide sequence ID" value="NZ_AUII01000001.1"/>
</dbReference>
<protein>
    <submittedName>
        <fullName evidence="1">2-iminobutanoate/2-iminopropanoate deaminase</fullName>
    </submittedName>
</protein>
<accession>A0A511CXN6</accession>
<dbReference type="STRING" id="1123024.GCA_000423625_00383"/>
<evidence type="ECO:0000313" key="1">
    <source>
        <dbReference type="EMBL" id="GEL17237.1"/>
    </source>
</evidence>
<comment type="caution">
    <text evidence="1">The sequence shown here is derived from an EMBL/GenBank/DDBJ whole genome shotgun (WGS) entry which is preliminary data.</text>
</comment>
<reference evidence="1 2" key="1">
    <citation type="submission" date="2019-07" db="EMBL/GenBank/DDBJ databases">
        <title>Whole genome shotgun sequence of Pseudonocardia asaccharolytica NBRC 16224.</title>
        <authorList>
            <person name="Hosoyama A."/>
            <person name="Uohara A."/>
            <person name="Ohji S."/>
            <person name="Ichikawa N."/>
        </authorList>
    </citation>
    <scope>NUCLEOTIDE SEQUENCE [LARGE SCALE GENOMIC DNA]</scope>
    <source>
        <strain evidence="1 2">NBRC 16224</strain>
    </source>
</reference>
<dbReference type="GO" id="GO:0019239">
    <property type="term" value="F:deaminase activity"/>
    <property type="evidence" value="ECO:0007669"/>
    <property type="project" value="TreeGrafter"/>
</dbReference>
<dbReference type="AlphaFoldDB" id="A0A511CXN6"/>
<dbReference type="OrthoDB" id="9815126at2"/>
<sequence length="130" mass="14310">MKRRTIEVPGLHHGGAPFPIAAVVDRFLQSSAVHGMDPNTGEIAGTAEDQAEQVFHNVRLILEAAGSGLDDVVAATVFIADESVRRVVDPVWVKTFPDPRSRPTRHTVLAPLRRPMLIQVQFNAVLEERQ</sequence>
<dbReference type="GO" id="GO:0005829">
    <property type="term" value="C:cytosol"/>
    <property type="evidence" value="ECO:0007669"/>
    <property type="project" value="TreeGrafter"/>
</dbReference>
<gene>
    <name evidence="1" type="primary">yabJ</name>
    <name evidence="1" type="ORF">PA7_10740</name>
</gene>
<dbReference type="Pfam" id="PF01042">
    <property type="entry name" value="Ribonuc_L-PSP"/>
    <property type="match status" value="1"/>
</dbReference>
<evidence type="ECO:0000313" key="2">
    <source>
        <dbReference type="Proteomes" id="UP000321328"/>
    </source>
</evidence>
<dbReference type="PANTHER" id="PTHR11803:SF39">
    <property type="entry name" value="2-IMINOBUTANOATE_2-IMINOPROPANOATE DEAMINASE"/>
    <property type="match status" value="1"/>
</dbReference>
<dbReference type="InterPro" id="IPR006175">
    <property type="entry name" value="YjgF/YER057c/UK114"/>
</dbReference>
<name>A0A511CXN6_9PSEU</name>
<dbReference type="EMBL" id="BJVI01000007">
    <property type="protein sequence ID" value="GEL17237.1"/>
    <property type="molecule type" value="Genomic_DNA"/>
</dbReference>
<keyword evidence="2" id="KW-1185">Reference proteome</keyword>
<dbReference type="SUPFAM" id="SSF55298">
    <property type="entry name" value="YjgF-like"/>
    <property type="match status" value="1"/>
</dbReference>
<dbReference type="Gene3D" id="3.30.1330.40">
    <property type="entry name" value="RutC-like"/>
    <property type="match status" value="1"/>
</dbReference>
<dbReference type="Proteomes" id="UP000321328">
    <property type="component" value="Unassembled WGS sequence"/>
</dbReference>